<keyword evidence="5" id="KW-0862">Zinc</keyword>
<dbReference type="GO" id="GO:0003677">
    <property type="term" value="F:DNA binding"/>
    <property type="evidence" value="ECO:0007669"/>
    <property type="project" value="UniProtKB-KW"/>
</dbReference>
<keyword evidence="7" id="KW-0233">DNA recombination</keyword>
<evidence type="ECO:0000256" key="3">
    <source>
        <dbReference type="ARBA" id="ARBA00022578"/>
    </source>
</evidence>
<gene>
    <name evidence="12" type="ORF">N44_03575</name>
</gene>
<dbReference type="Pfam" id="PF12323">
    <property type="entry name" value="HTH_OrfB_IS605"/>
    <property type="match status" value="1"/>
</dbReference>
<dbReference type="InterPro" id="IPR010095">
    <property type="entry name" value="Cas12f1-like_TNB"/>
</dbReference>
<reference evidence="13" key="1">
    <citation type="journal article" date="2015" name="Genome">
        <title>Whole Genome Sequence of the Non-Microcystin-Producing Microcystis aeruginosa Strain NIES-44.</title>
        <authorList>
            <person name="Okano K."/>
            <person name="Miyata N."/>
            <person name="Ozaki Y."/>
        </authorList>
    </citation>
    <scope>NUCLEOTIDE SEQUENCE [LARGE SCALE GENOMIC DNA]</scope>
    <source>
        <strain evidence="13">NIES-44</strain>
    </source>
</reference>
<evidence type="ECO:0000256" key="5">
    <source>
        <dbReference type="ARBA" id="ARBA00022833"/>
    </source>
</evidence>
<feature type="domain" description="Transposase putative helix-turn-helix" evidence="11">
    <location>
        <begin position="41"/>
        <end position="86"/>
    </location>
</feature>
<dbReference type="Pfam" id="PF01385">
    <property type="entry name" value="OrfB_IS605"/>
    <property type="match status" value="1"/>
</dbReference>
<dbReference type="GO" id="GO:0006310">
    <property type="term" value="P:DNA recombination"/>
    <property type="evidence" value="ECO:0007669"/>
    <property type="project" value="UniProtKB-KW"/>
</dbReference>
<dbReference type="PANTHER" id="PTHR30405">
    <property type="entry name" value="TRANSPOSASE"/>
    <property type="match status" value="1"/>
</dbReference>
<feature type="region of interest" description="Disordered" evidence="8">
    <location>
        <begin position="258"/>
        <end position="277"/>
    </location>
</feature>
<proteinExistence type="inferred from homology"/>
<dbReference type="PANTHER" id="PTHR30405:SF25">
    <property type="entry name" value="RNA-GUIDED DNA ENDONUCLEASE INSQ-RELATED"/>
    <property type="match status" value="1"/>
</dbReference>
<keyword evidence="3" id="KW-0815">Transposition</keyword>
<evidence type="ECO:0000256" key="7">
    <source>
        <dbReference type="ARBA" id="ARBA00023172"/>
    </source>
</evidence>
<dbReference type="EMBL" id="BBPA01000049">
    <property type="protein sequence ID" value="GAL93823.1"/>
    <property type="molecule type" value="Genomic_DNA"/>
</dbReference>
<comment type="similarity">
    <text evidence="1">In the C-terminal section; belongs to the transposase 35 family.</text>
</comment>
<comment type="caution">
    <text evidence="12">The sequence shown here is derived from an EMBL/GenBank/DDBJ whole genome shotgun (WGS) entry which is preliminary data.</text>
</comment>
<evidence type="ECO:0000313" key="13">
    <source>
        <dbReference type="Proteomes" id="UP000030321"/>
    </source>
</evidence>
<evidence type="ECO:0000259" key="11">
    <source>
        <dbReference type="Pfam" id="PF12323"/>
    </source>
</evidence>
<keyword evidence="6" id="KW-0238">DNA-binding</keyword>
<feature type="domain" description="Cas12f1-like TNB" evidence="10">
    <location>
        <begin position="334"/>
        <end position="401"/>
    </location>
</feature>
<evidence type="ECO:0000256" key="1">
    <source>
        <dbReference type="ARBA" id="ARBA00008761"/>
    </source>
</evidence>
<dbReference type="InterPro" id="IPR001959">
    <property type="entry name" value="Transposase"/>
</dbReference>
<name>A0A0A1VWG9_MICAE</name>
<evidence type="ECO:0000259" key="9">
    <source>
        <dbReference type="Pfam" id="PF01385"/>
    </source>
</evidence>
<dbReference type="GO" id="GO:0046872">
    <property type="term" value="F:metal ion binding"/>
    <property type="evidence" value="ECO:0007669"/>
    <property type="project" value="UniProtKB-KW"/>
</dbReference>
<dbReference type="AlphaFoldDB" id="A0A0A1VWG9"/>
<sequence length="447" mass="51294">MSHRPSVSLDRKQSFFLFATDLTLSTDLVRIDYRHTHLNPMKARYQYRIYPTDQQKRLLSQLFGCVRVVWNDTLAYCQELYRQGEKKPKYTELSKRLTQVKKTEERRWLTEVSSIPLQQSLRDLETAYSNFFTSCKGERKGKKVKPPKFKKRKSKQSARFTDNGFTVNQHCVTLAKIGDLRIVWSRPLPSKPSSVTVIKDASDRYFLSFVVEVQPEILPDNGESVGIDLGIATFATLSTGEKIDAPKPLKKRLKRLRKAQKNLSRKQKGSNRREKARKRVAKIHAKIKDTRTDFLQKLSTRVVRENQTIILEDLNTSGMVKNRKLSRAISDLGWRSFRDMLSAKSDKYGRDFRIISSWEPTSQRCSCCGNIGGKKALNIREWECLFCGTFHDRDVNAAINIKVAGGQSETLNGRGGKCKTSVKEASSREASTVRLSSRPKPNRRSFN</sequence>
<evidence type="ECO:0000256" key="6">
    <source>
        <dbReference type="ARBA" id="ARBA00023125"/>
    </source>
</evidence>
<dbReference type="InterPro" id="IPR021027">
    <property type="entry name" value="Transposase_put_HTH"/>
</dbReference>
<evidence type="ECO:0000256" key="2">
    <source>
        <dbReference type="ARBA" id="ARBA00011044"/>
    </source>
</evidence>
<dbReference type="NCBIfam" id="NF040570">
    <property type="entry name" value="guided_TnpB"/>
    <property type="match status" value="1"/>
</dbReference>
<protein>
    <submittedName>
        <fullName evidence="12">Mobile element protein</fullName>
    </submittedName>
</protein>
<feature type="domain" description="Probable transposase IS891/IS1136/IS1341" evidence="9">
    <location>
        <begin position="208"/>
        <end position="322"/>
    </location>
</feature>
<dbReference type="Pfam" id="PF07282">
    <property type="entry name" value="Cas12f1-like_TNB"/>
    <property type="match status" value="1"/>
</dbReference>
<accession>A0A0A1VWG9</accession>
<keyword evidence="4" id="KW-0479">Metal-binding</keyword>
<feature type="region of interest" description="Disordered" evidence="8">
    <location>
        <begin position="412"/>
        <end position="447"/>
    </location>
</feature>
<evidence type="ECO:0000313" key="12">
    <source>
        <dbReference type="EMBL" id="GAL93823.1"/>
    </source>
</evidence>
<evidence type="ECO:0000259" key="10">
    <source>
        <dbReference type="Pfam" id="PF07282"/>
    </source>
</evidence>
<comment type="similarity">
    <text evidence="2">In the N-terminal section; belongs to the transposase 2 family.</text>
</comment>
<dbReference type="InterPro" id="IPR051399">
    <property type="entry name" value="RNA-guided_DNA_endo/Transpos"/>
</dbReference>
<organism evidence="12 13">
    <name type="scientific">Microcystis aeruginosa NIES-44</name>
    <dbReference type="NCBI Taxonomy" id="449439"/>
    <lineage>
        <taxon>Bacteria</taxon>
        <taxon>Bacillati</taxon>
        <taxon>Cyanobacteriota</taxon>
        <taxon>Cyanophyceae</taxon>
        <taxon>Oscillatoriophycideae</taxon>
        <taxon>Chroococcales</taxon>
        <taxon>Microcystaceae</taxon>
        <taxon>Microcystis</taxon>
    </lineage>
</organism>
<dbReference type="Proteomes" id="UP000030321">
    <property type="component" value="Unassembled WGS sequence"/>
</dbReference>
<dbReference type="NCBIfam" id="TIGR01766">
    <property type="entry name" value="IS200/IS605 family accessory protein TnpB-like domain"/>
    <property type="match status" value="1"/>
</dbReference>
<evidence type="ECO:0000256" key="4">
    <source>
        <dbReference type="ARBA" id="ARBA00022723"/>
    </source>
</evidence>
<dbReference type="GO" id="GO:0032196">
    <property type="term" value="P:transposition"/>
    <property type="evidence" value="ECO:0007669"/>
    <property type="project" value="UniProtKB-KW"/>
</dbReference>
<evidence type="ECO:0000256" key="8">
    <source>
        <dbReference type="SAM" id="MobiDB-lite"/>
    </source>
</evidence>